<protein>
    <submittedName>
        <fullName evidence="8">SLC5A9</fullName>
    </submittedName>
</protein>
<dbReference type="InterPro" id="IPR038377">
    <property type="entry name" value="Na/Glc_symporter_sf"/>
</dbReference>
<evidence type="ECO:0000256" key="7">
    <source>
        <dbReference type="SAM" id="Phobius"/>
    </source>
</evidence>
<feature type="transmembrane region" description="Helical" evidence="7">
    <location>
        <begin position="445"/>
        <end position="466"/>
    </location>
</feature>
<evidence type="ECO:0000313" key="9">
    <source>
        <dbReference type="Proteomes" id="UP000507470"/>
    </source>
</evidence>
<feature type="transmembrane region" description="Helical" evidence="7">
    <location>
        <begin position="12"/>
        <end position="32"/>
    </location>
</feature>
<keyword evidence="5 7" id="KW-0472">Membrane</keyword>
<feature type="transmembrane region" description="Helical" evidence="7">
    <location>
        <begin position="292"/>
        <end position="318"/>
    </location>
</feature>
<evidence type="ECO:0000256" key="4">
    <source>
        <dbReference type="ARBA" id="ARBA00022989"/>
    </source>
</evidence>
<comment type="subcellular location">
    <subcellularLocation>
        <location evidence="1">Membrane</location>
        <topology evidence="1">Multi-pass membrane protein</topology>
    </subcellularLocation>
</comment>
<feature type="transmembrane region" description="Helical" evidence="7">
    <location>
        <begin position="53"/>
        <end position="71"/>
    </location>
</feature>
<evidence type="ECO:0000256" key="2">
    <source>
        <dbReference type="ARBA" id="ARBA00006434"/>
    </source>
</evidence>
<accession>A0A6J8D8Q7</accession>
<evidence type="ECO:0000256" key="5">
    <source>
        <dbReference type="ARBA" id="ARBA00023136"/>
    </source>
</evidence>
<proteinExistence type="inferred from homology"/>
<dbReference type="PROSITE" id="PS50283">
    <property type="entry name" value="NA_SOLUT_SYMP_3"/>
    <property type="match status" value="1"/>
</dbReference>
<dbReference type="OrthoDB" id="6132759at2759"/>
<feature type="transmembrane region" description="Helical" evidence="7">
    <location>
        <begin position="254"/>
        <end position="271"/>
    </location>
</feature>
<feature type="transmembrane region" description="Helical" evidence="7">
    <location>
        <begin position="195"/>
        <end position="219"/>
    </location>
</feature>
<dbReference type="InterPro" id="IPR001734">
    <property type="entry name" value="Na/solute_symporter"/>
</dbReference>
<dbReference type="EMBL" id="CACVKT020006829">
    <property type="protein sequence ID" value="CAC5403732.1"/>
    <property type="molecule type" value="Genomic_DNA"/>
</dbReference>
<dbReference type="GO" id="GO:0005412">
    <property type="term" value="F:D-glucose:sodium symporter activity"/>
    <property type="evidence" value="ECO:0007669"/>
    <property type="project" value="TreeGrafter"/>
</dbReference>
<dbReference type="InterPro" id="IPR018212">
    <property type="entry name" value="Na/solute_symporter_CS"/>
</dbReference>
<reference evidence="8 9" key="1">
    <citation type="submission" date="2020-06" db="EMBL/GenBank/DDBJ databases">
        <authorList>
            <person name="Li R."/>
            <person name="Bekaert M."/>
        </authorList>
    </citation>
    <scope>NUCLEOTIDE SEQUENCE [LARGE SCALE GENOMIC DNA]</scope>
    <source>
        <strain evidence="9">wild</strain>
    </source>
</reference>
<evidence type="ECO:0000256" key="1">
    <source>
        <dbReference type="ARBA" id="ARBA00004141"/>
    </source>
</evidence>
<gene>
    <name evidence="8" type="ORF">MCOR_37600</name>
</gene>
<evidence type="ECO:0000256" key="6">
    <source>
        <dbReference type="RuleBase" id="RU362091"/>
    </source>
</evidence>
<comment type="similarity">
    <text evidence="2 6">Belongs to the sodium:solute symporter (SSF) (TC 2.A.21) family.</text>
</comment>
<keyword evidence="3 7" id="KW-0812">Transmembrane</keyword>
<dbReference type="NCBIfam" id="TIGR00813">
    <property type="entry name" value="sss"/>
    <property type="match status" value="1"/>
</dbReference>
<feature type="transmembrane region" description="Helical" evidence="7">
    <location>
        <begin position="127"/>
        <end position="151"/>
    </location>
</feature>
<name>A0A6J8D8Q7_MYTCO</name>
<evidence type="ECO:0000313" key="8">
    <source>
        <dbReference type="EMBL" id="CAC5403732.1"/>
    </source>
</evidence>
<organism evidence="8 9">
    <name type="scientific">Mytilus coruscus</name>
    <name type="common">Sea mussel</name>
    <dbReference type="NCBI Taxonomy" id="42192"/>
    <lineage>
        <taxon>Eukaryota</taxon>
        <taxon>Metazoa</taxon>
        <taxon>Spiralia</taxon>
        <taxon>Lophotrochozoa</taxon>
        <taxon>Mollusca</taxon>
        <taxon>Bivalvia</taxon>
        <taxon>Autobranchia</taxon>
        <taxon>Pteriomorphia</taxon>
        <taxon>Mytilida</taxon>
        <taxon>Mytiloidea</taxon>
        <taxon>Mytilidae</taxon>
        <taxon>Mytilinae</taxon>
        <taxon>Mytilus</taxon>
    </lineage>
</organism>
<keyword evidence="9" id="KW-1185">Reference proteome</keyword>
<dbReference type="PANTHER" id="PTHR11819">
    <property type="entry name" value="SOLUTE CARRIER FAMILY 5"/>
    <property type="match status" value="1"/>
</dbReference>
<dbReference type="Gene3D" id="1.20.1730.10">
    <property type="entry name" value="Sodium/glucose cotransporter"/>
    <property type="match status" value="1"/>
</dbReference>
<keyword evidence="4 7" id="KW-1133">Transmembrane helix</keyword>
<sequence length="713" mass="79141">MASDTVAGTQLHYGDFIVIIGYFVFVLFIGLWSSRKNRGSAGGYFLAGRNMNFILVGSSLFASNIGSIHFVGLAGSGAASGISVGLYEINAMYILLILGYLFLPVYISSGVFTMPEYMKMRFGGKRIQIYLAILSLFVYIFTKISADLYAGAIFIEQSLKWDIYASITLLLAIAAIFTIAGGLTAVIWTDFVQAILMIIGAIALMILAFAKVGGLSGLIEKYPNAIANQTIPNTTCGYPRKDYMNLWRDNNADIPWAGVIGLSINSIWYWCSDQVIVQRALAAKNFDHAKAGTLFCGYLKILPLFLIIFPGMIARILYPAISCYVQKKSTNTVGCATPETCMEVCGSRSGCSNIAYPSLVIDLMPPGARGLMLAVMLAALMSSLTSIFNSSCTIFALDIWLHIRKMASELEVMIIGRIFVVVLVVISIVWIPVLRASEGSELFVYIQEVSSFMQPPICCIYLLSILWDRLNELGAFSGLVLGMVVGLVRFIVEYSYSVPDCGDPTPNPRPGIVSKFHYLYFSIFVFCLTGITAIVISLLTKPIDKQCLERLTWKTRHSKRPRLDIDKVMNGELESSVDTENNGSAEIEKTEMDVFKEKDTTGKEETKEDITDNSIIDMKEKEALNEQNDVSPVEVVLEDQRNEVAYNEHISVFKRIAYWLCGMDEISRRSLASHGVVRQDMVSIKENRRWKISSNVLAVILMGVVVFHFIYFA</sequence>
<dbReference type="Proteomes" id="UP000507470">
    <property type="component" value="Unassembled WGS sequence"/>
</dbReference>
<dbReference type="PROSITE" id="PS00457">
    <property type="entry name" value="NA_SOLUT_SYMP_2"/>
    <property type="match status" value="1"/>
</dbReference>
<dbReference type="AlphaFoldDB" id="A0A6J8D8Q7"/>
<feature type="transmembrane region" description="Helical" evidence="7">
    <location>
        <begin position="412"/>
        <end position="433"/>
    </location>
</feature>
<dbReference type="GO" id="GO:0005886">
    <property type="term" value="C:plasma membrane"/>
    <property type="evidence" value="ECO:0007669"/>
    <property type="project" value="TreeGrafter"/>
</dbReference>
<feature type="transmembrane region" description="Helical" evidence="7">
    <location>
        <begin position="518"/>
        <end position="540"/>
    </location>
</feature>
<feature type="transmembrane region" description="Helical" evidence="7">
    <location>
        <begin position="692"/>
        <end position="712"/>
    </location>
</feature>
<dbReference type="PANTHER" id="PTHR11819:SF195">
    <property type="entry name" value="SODIUM_GLUCOSE COTRANSPORTER 4"/>
    <property type="match status" value="1"/>
</dbReference>
<feature type="transmembrane region" description="Helical" evidence="7">
    <location>
        <begin position="163"/>
        <end position="188"/>
    </location>
</feature>
<feature type="transmembrane region" description="Helical" evidence="7">
    <location>
        <begin position="91"/>
        <end position="115"/>
    </location>
</feature>
<evidence type="ECO:0000256" key="3">
    <source>
        <dbReference type="ARBA" id="ARBA00022692"/>
    </source>
</evidence>
<feature type="transmembrane region" description="Helical" evidence="7">
    <location>
        <begin position="371"/>
        <end position="400"/>
    </location>
</feature>
<feature type="transmembrane region" description="Helical" evidence="7">
    <location>
        <begin position="473"/>
        <end position="492"/>
    </location>
</feature>
<dbReference type="Pfam" id="PF00474">
    <property type="entry name" value="SSF"/>
    <property type="match status" value="1"/>
</dbReference>